<evidence type="ECO:0000256" key="1">
    <source>
        <dbReference type="SAM" id="SignalP"/>
    </source>
</evidence>
<keyword evidence="3" id="KW-1185">Reference proteome</keyword>
<dbReference type="STRING" id="128403.WA1_19765"/>
<organism evidence="2 3">
    <name type="scientific">Scytonema hofmannii PCC 7110</name>
    <dbReference type="NCBI Taxonomy" id="128403"/>
    <lineage>
        <taxon>Bacteria</taxon>
        <taxon>Bacillati</taxon>
        <taxon>Cyanobacteriota</taxon>
        <taxon>Cyanophyceae</taxon>
        <taxon>Nostocales</taxon>
        <taxon>Scytonemataceae</taxon>
        <taxon>Scytonema</taxon>
    </lineage>
</organism>
<dbReference type="OrthoDB" id="9181446at2"/>
<dbReference type="EMBL" id="ANNX02000020">
    <property type="protein sequence ID" value="KYC42222.1"/>
    <property type="molecule type" value="Genomic_DNA"/>
</dbReference>
<dbReference type="AlphaFoldDB" id="A0A139XC72"/>
<feature type="chain" id="PRO_5007300641" description="PEP-CTERM sorting domain-containing protein" evidence="1">
    <location>
        <begin position="34"/>
        <end position="267"/>
    </location>
</feature>
<protein>
    <recommendedName>
        <fullName evidence="4">PEP-CTERM sorting domain-containing protein</fullName>
    </recommendedName>
</protein>
<evidence type="ECO:0000313" key="3">
    <source>
        <dbReference type="Proteomes" id="UP000076925"/>
    </source>
</evidence>
<dbReference type="Proteomes" id="UP000076925">
    <property type="component" value="Unassembled WGS sequence"/>
</dbReference>
<name>A0A139XC72_9CYAN</name>
<reference evidence="2 3" key="1">
    <citation type="journal article" date="2013" name="Genome Biol. Evol.">
        <title>Genomes of Stigonematalean cyanobacteria (subsection V) and the evolution of oxygenic photosynthesis from prokaryotes to plastids.</title>
        <authorList>
            <person name="Dagan T."/>
            <person name="Roettger M."/>
            <person name="Stucken K."/>
            <person name="Landan G."/>
            <person name="Koch R."/>
            <person name="Major P."/>
            <person name="Gould S.B."/>
            <person name="Goremykin V.V."/>
            <person name="Rippka R."/>
            <person name="Tandeau de Marsac N."/>
            <person name="Gugger M."/>
            <person name="Lockhart P.J."/>
            <person name="Allen J.F."/>
            <person name="Brune I."/>
            <person name="Maus I."/>
            <person name="Puhler A."/>
            <person name="Martin W.F."/>
        </authorList>
    </citation>
    <scope>NUCLEOTIDE SEQUENCE [LARGE SCALE GENOMIC DNA]</scope>
    <source>
        <strain evidence="2 3">PCC 7110</strain>
    </source>
</reference>
<sequence>MLKIFRIFLNKNFFKIGFAATAISLMSAHSATAATFNLDKFIKLPGLTGGNPKGTAVYYAEISNLPSDIKSITIADSDSKQGGTTGRFSGFDLDAIKISNVLVNDAANINSVAGLNVFNFTSTGVVLTPGTQRSPVTSVDAVVGADLFGAANGTIDNSVATLQSFDANATSALVIDSANPSTAFGFASLGDGGKISFNLKGAISANSSPLYLYLGEVGDNGEVVNGQIALSDKPVQVPEPSGVAAISLLGLCFAIRQGRGRSLHKTF</sequence>
<comment type="caution">
    <text evidence="2">The sequence shown here is derived from an EMBL/GenBank/DDBJ whole genome shotgun (WGS) entry which is preliminary data.</text>
</comment>
<keyword evidence="1" id="KW-0732">Signal</keyword>
<evidence type="ECO:0000313" key="2">
    <source>
        <dbReference type="EMBL" id="KYC42222.1"/>
    </source>
</evidence>
<accession>A0A139XC72</accession>
<dbReference type="RefSeq" id="WP_017741832.1">
    <property type="nucleotide sequence ID" value="NZ_KQ976354.1"/>
</dbReference>
<evidence type="ECO:0008006" key="4">
    <source>
        <dbReference type="Google" id="ProtNLM"/>
    </source>
</evidence>
<feature type="signal peptide" evidence="1">
    <location>
        <begin position="1"/>
        <end position="33"/>
    </location>
</feature>
<gene>
    <name evidence="2" type="ORF">WA1_19765</name>
</gene>
<proteinExistence type="predicted"/>